<organism evidence="3 4">
    <name type="scientific">Nonomuraea longicatena</name>
    <dbReference type="NCBI Taxonomy" id="83682"/>
    <lineage>
        <taxon>Bacteria</taxon>
        <taxon>Bacillati</taxon>
        <taxon>Actinomycetota</taxon>
        <taxon>Actinomycetes</taxon>
        <taxon>Streptosporangiales</taxon>
        <taxon>Streptosporangiaceae</taxon>
        <taxon>Nonomuraea</taxon>
    </lineage>
</organism>
<evidence type="ECO:0000259" key="2">
    <source>
        <dbReference type="Pfam" id="PF04149"/>
    </source>
</evidence>
<name>A0ABP4B287_9ACTN</name>
<proteinExistence type="predicted"/>
<comment type="caution">
    <text evidence="3">The sequence shown here is derived from an EMBL/GenBank/DDBJ whole genome shotgun (WGS) entry which is preliminary data.</text>
</comment>
<dbReference type="RefSeq" id="WP_343953106.1">
    <property type="nucleotide sequence ID" value="NZ_BAAAHQ010000035.1"/>
</dbReference>
<keyword evidence="4" id="KW-1185">Reference proteome</keyword>
<gene>
    <name evidence="3" type="ORF">GCM10009560_56350</name>
</gene>
<reference evidence="4" key="1">
    <citation type="journal article" date="2019" name="Int. J. Syst. Evol. Microbiol.">
        <title>The Global Catalogue of Microorganisms (GCM) 10K type strain sequencing project: providing services to taxonomists for standard genome sequencing and annotation.</title>
        <authorList>
            <consortium name="The Broad Institute Genomics Platform"/>
            <consortium name="The Broad Institute Genome Sequencing Center for Infectious Disease"/>
            <person name="Wu L."/>
            <person name="Ma J."/>
        </authorList>
    </citation>
    <scope>NUCLEOTIDE SEQUENCE [LARGE SCALE GENOMIC DNA]</scope>
    <source>
        <strain evidence="4">JCM 11136</strain>
    </source>
</reference>
<feature type="region of interest" description="Disordered" evidence="1">
    <location>
        <begin position="1"/>
        <end position="20"/>
    </location>
</feature>
<evidence type="ECO:0000313" key="3">
    <source>
        <dbReference type="EMBL" id="GAA0943200.1"/>
    </source>
</evidence>
<dbReference type="InterPro" id="IPR007278">
    <property type="entry name" value="DUF397"/>
</dbReference>
<accession>A0ABP4B287</accession>
<dbReference type="Pfam" id="PF04149">
    <property type="entry name" value="DUF397"/>
    <property type="match status" value="1"/>
</dbReference>
<evidence type="ECO:0000313" key="4">
    <source>
        <dbReference type="Proteomes" id="UP001501578"/>
    </source>
</evidence>
<dbReference type="Proteomes" id="UP001501578">
    <property type="component" value="Unassembled WGS sequence"/>
</dbReference>
<feature type="domain" description="DUF397" evidence="2">
    <location>
        <begin position="8"/>
        <end position="69"/>
    </location>
</feature>
<dbReference type="EMBL" id="BAAAHQ010000035">
    <property type="protein sequence ID" value="GAA0943200.1"/>
    <property type="molecule type" value="Genomic_DNA"/>
</dbReference>
<protein>
    <submittedName>
        <fullName evidence="3">DUF397 domain-containing protein</fullName>
    </submittedName>
</protein>
<sequence>MDADLSNATWRKARRSGNNGGNCVEVALVDGAKEGQTRVYAMRDSKNPAPDKVLIFTSAEWDAFRLGVKDGEFDDLS</sequence>
<evidence type="ECO:0000256" key="1">
    <source>
        <dbReference type="SAM" id="MobiDB-lite"/>
    </source>
</evidence>